<accession>A0A4E0QZZ4</accession>
<evidence type="ECO:0000313" key="1">
    <source>
        <dbReference type="EMBL" id="THD20533.1"/>
    </source>
</evidence>
<dbReference type="AlphaFoldDB" id="A0A4E0QZZ4"/>
<dbReference type="Proteomes" id="UP000230066">
    <property type="component" value="Unassembled WGS sequence"/>
</dbReference>
<proteinExistence type="predicted"/>
<keyword evidence="2" id="KW-1185">Reference proteome</keyword>
<sequence>MLIVQLSFYDAQLTSAGISPDPESVAKAVEEWLGRVTPKNRKFEYRSTVIAPSLLHTEKITRGVPQDPWESGLLCDHILIANTDAYQSEFIPRECDVLDSDLEMSTITFNIRIPRNIVDCYHLDVDDLHVVWKE</sequence>
<gene>
    <name evidence="1" type="ORF">D915_008809</name>
</gene>
<organism evidence="1 2">
    <name type="scientific">Fasciola hepatica</name>
    <name type="common">Liver fluke</name>
    <dbReference type="NCBI Taxonomy" id="6192"/>
    <lineage>
        <taxon>Eukaryota</taxon>
        <taxon>Metazoa</taxon>
        <taxon>Spiralia</taxon>
        <taxon>Lophotrochozoa</taxon>
        <taxon>Platyhelminthes</taxon>
        <taxon>Trematoda</taxon>
        <taxon>Digenea</taxon>
        <taxon>Plagiorchiida</taxon>
        <taxon>Echinostomata</taxon>
        <taxon>Echinostomatoidea</taxon>
        <taxon>Fasciolidae</taxon>
        <taxon>Fasciola</taxon>
    </lineage>
</organism>
<evidence type="ECO:0000313" key="2">
    <source>
        <dbReference type="Proteomes" id="UP000230066"/>
    </source>
</evidence>
<reference evidence="1" key="1">
    <citation type="submission" date="2019-03" db="EMBL/GenBank/DDBJ databases">
        <title>Improved annotation for the trematode Fasciola hepatica.</title>
        <authorList>
            <person name="Choi Y.-J."/>
            <person name="Martin J."/>
            <person name="Mitreva M."/>
        </authorList>
    </citation>
    <scope>NUCLEOTIDE SEQUENCE [LARGE SCALE GENOMIC DNA]</scope>
</reference>
<comment type="caution">
    <text evidence="1">The sequence shown here is derived from an EMBL/GenBank/DDBJ whole genome shotgun (WGS) entry which is preliminary data.</text>
</comment>
<protein>
    <submittedName>
        <fullName evidence="1">Uncharacterized protein</fullName>
    </submittedName>
</protein>
<dbReference type="EMBL" id="JXXN02004518">
    <property type="protein sequence ID" value="THD20533.1"/>
    <property type="molecule type" value="Genomic_DNA"/>
</dbReference>
<name>A0A4E0QZZ4_FASHE</name>